<feature type="chain" id="PRO_5045245954" description="DUF6701 domain-containing protein" evidence="1">
    <location>
        <begin position="21"/>
        <end position="2241"/>
    </location>
</feature>
<evidence type="ECO:0000313" key="3">
    <source>
        <dbReference type="EMBL" id="GLX83810.1"/>
    </source>
</evidence>
<feature type="signal peptide" evidence="1">
    <location>
        <begin position="1"/>
        <end position="20"/>
    </location>
</feature>
<evidence type="ECO:0000256" key="1">
    <source>
        <dbReference type="SAM" id="SignalP"/>
    </source>
</evidence>
<keyword evidence="4" id="KW-1185">Reference proteome</keyword>
<gene>
    <name evidence="3" type="ORF">tloyanaT_00620</name>
</gene>
<name>A0ABQ6H950_9GAMM</name>
<evidence type="ECO:0000259" key="2">
    <source>
        <dbReference type="Pfam" id="PF20419"/>
    </source>
</evidence>
<comment type="caution">
    <text evidence="3">The sequence shown here is derived from an EMBL/GenBank/DDBJ whole genome shotgun (WGS) entry which is preliminary data.</text>
</comment>
<accession>A0ABQ6H950</accession>
<feature type="domain" description="DUF6701" evidence="2">
    <location>
        <begin position="1639"/>
        <end position="2239"/>
    </location>
</feature>
<dbReference type="InterPro" id="IPR013320">
    <property type="entry name" value="ConA-like_dom_sf"/>
</dbReference>
<organism evidence="3 4">
    <name type="scientific">Thalassotalea loyana</name>
    <dbReference type="NCBI Taxonomy" id="280483"/>
    <lineage>
        <taxon>Bacteria</taxon>
        <taxon>Pseudomonadati</taxon>
        <taxon>Pseudomonadota</taxon>
        <taxon>Gammaproteobacteria</taxon>
        <taxon>Alteromonadales</taxon>
        <taxon>Colwelliaceae</taxon>
        <taxon>Thalassotalea</taxon>
    </lineage>
</organism>
<dbReference type="InterPro" id="IPR046524">
    <property type="entry name" value="DUF6701"/>
</dbReference>
<dbReference type="Pfam" id="PF13385">
    <property type="entry name" value="Laminin_G_3"/>
    <property type="match status" value="1"/>
</dbReference>
<dbReference type="Gene3D" id="2.60.120.260">
    <property type="entry name" value="Galactose-binding domain-like"/>
    <property type="match status" value="4"/>
</dbReference>
<sequence length="2241" mass="251173">MSLRLITSFILLLFCNSLYAASCDAVFPDGFNLIGSGAEPFENIPPNSSNDNMFDGIVVPRGDNFFSQSNLNNGSEVFIGPISGSEVTSRIYVRNSANWHNVKINESGDPEDVIIYIAGSLSITGGNTEINAIIYVAGVVNQNGNGADISGAITAAAGSANVDYDDDAIENADFGDLCGGTSIGYPYTTDFEGNNTEWTFTGEWAINNNASGARIAKSPTQFLDNNPNEIDQRYYRNYYATLNQAISIPANAVNPTLRFAYKADLTSGDIYIQASRDGTTWQQIDRISEEYFHDSYTFHETNLNSFIGDNFQVRFRQYMHSGTGPRLFIIDDLTISDLSLPDLGYPYINGFETAQEQLEFNDESDWGINQAHDSYFPATGSYFLDNNSNNIDQRYHRQQSATLDGYITLPNDTTNVIASFDYRADLFLSDRVFFQIQEFGSNSWITLNTFDEQENHDDYTNYQHALTQYANKKVRFRYRQYYGSSSGPRLFSIDNFYVGTVPVEIYKYPYSNDFETTISTPSINGRDHWTNEGDWVIGQTHDVEYAPYRGDYFLDNNASNEDQRYHRNHYTRLNGFIPIPGDADAPILSFWYRPTIFSGVVDLQVQTQGSNTWQHLFRFSEQLSHEDYANHEVDLSNYKGSNVRFRFRQYWNSTNGARVFTIDDFYVGENNLPTLTYPYFNDFETPVSTVGVNGTDHWNDSADWGISQAHDTDYVPYSGSSFIDNNANYEDQRYHRNHYIDLQGFIPIPSDAEAPTLSFYYKADIFSGQTYVQIQEQGSNTWRTLTTFTEQLNHSTYARHEYALNSYIGKSVRFRFRQYWNSSNGPRVFTIDDFRVDELTRDTYSYPYVNDFETAISTDQINGQDHWNHQGDWNISQAHDDRYYPRSGNYFLDNNADNEDQRYHRNHYVEMNGFVPIPADAENPEVSFWYLADIFSGQAYAQLQVEGTNTWVTLRTFTDQFTHAKYARFSAPLDNYKGQAVRIRFRQFWNSSNGARVFTVDDFRIGDNDQPSLGYPYFNDLESPSSQQEFIDEHDWGISQEHDTDYVPFEGDWFIDNNADYEDQRYDRNHYVTLSGYVPIPSNATLPTLSFWYKANIFSGQVYVQIKRRNESVWRNLFTYRDEFNHGTYTQANFSLDNYKGDEVFIRFRQYWGSASGPRLFTIDNVRIGNFENLTYNYPYFNDFEMATSTASISGRDHWNDDGDWGLSNQNDVTEQSYSGDWFMNSNPDDEDQRYHRNHYTTMRGFVPIPSTANNPKVTFQYNASTFSGFVDLQIQRQGERNWRVLKRFDNDDTTTDYELYSYVLNQYKGESVRFRFRQYWHSSSGPRYFSIDDFFIGQDVLSLWYFEEDWLDSSGQGITLTPVNNPTFSNADRAKDGDNLSETSTCFYTEYNGTNYSRAQNTAQNSQLPELTVSLWAKTNVFSGVQALFTKGTGLGIYLNANGYVEWHYAGQIMTSTTPLVVDEWSHIAITFGPDDQKLYLNGGLNASASNTVTLSNIDQDIFLAAEFDGNAINASRNFNGDLDEVRVYFSVQDSAAINQDINTFHPCDIKSEPHHYEIEHNPTGLTCAAETATIKACMNDMCTELSDQSVSVDLIGNSQIKASTTFTGSTTVNFNHTSAEVLTLGLANESIPATDVTQCTNGLNTSCQMTFKNAGFRFLSSTGDLTIDTQTAGQAFNIKVQAVEDNNGVCEGLFNGNVNIKLAKQLASPTTEGLALTVGNTVVPSLPSYTPDIGVNFGAASTGDLTLTYLDAGQIRINASYSDGDISITGSSNPFWVKPSALVLSAQNIDGDIDGTSATASANHPAGVGFNFNVTAVNTNGDTTINYQPVDIEMSVGRLAPTDVGSIDGDFTYADSQSISSSVTPTFNDVTLTGFTNGVSSFVNANFSEVGVINIDLKDANYGDNQTIDAEAITVGRFTPAYYVQTIATVTDGGGQVSELNGSLHNNHNSSIISTCNLDQTFAYIGQKDASNSAIGSLRYNTTPQLEITAYNQQGIVTTNYLGDFVKLEDTSVDVLAPTTDTTAQGTDNNLLAMSGNINNGQIVQVNTGDGSVEYQLSTADNFHYLRSAISQVEPFTSSIELIVNSIIDSDGISANSMQNISPAGIEMRFGRMVVDNSFGPETANLRQVMQTQYLRNGQFITNTEDNCSVVTLANVSATSLGTSSVAGANGDILSGKNDTVVLSASNQEGDVIVIYNAPDWLKYTWTTSGNLDENPEGTASFGRYRGNDRVIHWREKGN</sequence>
<dbReference type="Gene3D" id="2.60.120.200">
    <property type="match status" value="1"/>
</dbReference>
<dbReference type="RefSeq" id="WP_284295340.1">
    <property type="nucleotide sequence ID" value="NZ_BSSV01000001.1"/>
</dbReference>
<reference evidence="3 4" key="1">
    <citation type="submission" date="2023-03" db="EMBL/GenBank/DDBJ databases">
        <title>Thalassotalea loyana LMG 22536T draft genome sequence.</title>
        <authorList>
            <person name="Sawabe T."/>
        </authorList>
    </citation>
    <scope>NUCLEOTIDE SEQUENCE [LARGE SCALE GENOMIC DNA]</scope>
    <source>
        <strain evidence="3 4">LMG 22536</strain>
    </source>
</reference>
<keyword evidence="1" id="KW-0732">Signal</keyword>
<dbReference type="EMBL" id="BSSV01000001">
    <property type="protein sequence ID" value="GLX83810.1"/>
    <property type="molecule type" value="Genomic_DNA"/>
</dbReference>
<protein>
    <recommendedName>
        <fullName evidence="2">DUF6701 domain-containing protein</fullName>
    </recommendedName>
</protein>
<evidence type="ECO:0000313" key="4">
    <source>
        <dbReference type="Proteomes" id="UP001157134"/>
    </source>
</evidence>
<dbReference type="Pfam" id="PF20419">
    <property type="entry name" value="DUF6701"/>
    <property type="match status" value="1"/>
</dbReference>
<proteinExistence type="predicted"/>
<dbReference type="Proteomes" id="UP001157134">
    <property type="component" value="Unassembled WGS sequence"/>
</dbReference>
<dbReference type="SUPFAM" id="SSF49899">
    <property type="entry name" value="Concanavalin A-like lectins/glucanases"/>
    <property type="match status" value="1"/>
</dbReference>